<dbReference type="PROSITE" id="PS00194">
    <property type="entry name" value="THIOREDOXIN_1"/>
    <property type="match status" value="1"/>
</dbReference>
<evidence type="ECO:0000313" key="5">
    <source>
        <dbReference type="Proteomes" id="UP000266089"/>
    </source>
</evidence>
<protein>
    <submittedName>
        <fullName evidence="4">Thiol:disulfide interchange protein CycY</fullName>
    </submittedName>
</protein>
<feature type="region of interest" description="Disordered" evidence="1">
    <location>
        <begin position="1"/>
        <end position="22"/>
    </location>
</feature>
<dbReference type="EMBL" id="QWKX01000109">
    <property type="protein sequence ID" value="RIH74527.1"/>
    <property type="molecule type" value="Genomic_DNA"/>
</dbReference>
<dbReference type="PANTHER" id="PTHR42852:SF18">
    <property type="entry name" value="CHROMOSOME UNDETERMINED SCAFFOLD_47, WHOLE GENOME SHOTGUN SEQUENCE"/>
    <property type="match status" value="1"/>
</dbReference>
<dbReference type="InterPro" id="IPR012336">
    <property type="entry name" value="Thioredoxin-like_fold"/>
</dbReference>
<gene>
    <name evidence="4" type="primary">cycY_2</name>
    <name evidence="4" type="ORF">Mcate_02679</name>
</gene>
<evidence type="ECO:0000256" key="1">
    <source>
        <dbReference type="SAM" id="MobiDB-lite"/>
    </source>
</evidence>
<comment type="caution">
    <text evidence="4">The sequence shown here is derived from an EMBL/GenBank/DDBJ whole genome shotgun (WGS) entry which is preliminary data.</text>
</comment>
<dbReference type="SUPFAM" id="SSF52833">
    <property type="entry name" value="Thioredoxin-like"/>
    <property type="match status" value="1"/>
</dbReference>
<reference evidence="4 5" key="1">
    <citation type="submission" date="2018-08" db="EMBL/GenBank/DDBJ databases">
        <title>Meiothermus cateniformans JCM 15151 genome sequencing project.</title>
        <authorList>
            <person name="Da Costa M.S."/>
            <person name="Albuquerque L."/>
            <person name="Raposo P."/>
            <person name="Froufe H.J.C."/>
            <person name="Barroso C.S."/>
            <person name="Egas C."/>
        </authorList>
    </citation>
    <scope>NUCLEOTIDE SEQUENCE [LARGE SCALE GENOMIC DNA]</scope>
    <source>
        <strain evidence="4 5">JCM 15151</strain>
    </source>
</reference>
<dbReference type="Pfam" id="PF13098">
    <property type="entry name" value="Thioredoxin_2"/>
    <property type="match status" value="1"/>
</dbReference>
<feature type="transmembrane region" description="Helical" evidence="2">
    <location>
        <begin position="57"/>
        <end position="76"/>
    </location>
</feature>
<organism evidence="4 5">
    <name type="scientific">Meiothermus taiwanensis</name>
    <dbReference type="NCBI Taxonomy" id="172827"/>
    <lineage>
        <taxon>Bacteria</taxon>
        <taxon>Thermotogati</taxon>
        <taxon>Deinococcota</taxon>
        <taxon>Deinococci</taxon>
        <taxon>Thermales</taxon>
        <taxon>Thermaceae</taxon>
        <taxon>Meiothermus</taxon>
    </lineage>
</organism>
<keyword evidence="2" id="KW-1133">Transmembrane helix</keyword>
<dbReference type="InterPro" id="IPR036249">
    <property type="entry name" value="Thioredoxin-like_sf"/>
</dbReference>
<keyword evidence="2" id="KW-0472">Membrane</keyword>
<dbReference type="Gene3D" id="3.40.30.10">
    <property type="entry name" value="Glutaredoxin"/>
    <property type="match status" value="1"/>
</dbReference>
<evidence type="ECO:0000313" key="4">
    <source>
        <dbReference type="EMBL" id="RIH74527.1"/>
    </source>
</evidence>
<dbReference type="InterPro" id="IPR050553">
    <property type="entry name" value="Thioredoxin_ResA/DsbE_sf"/>
</dbReference>
<keyword evidence="2" id="KW-0812">Transmembrane</keyword>
<name>A0A399DRB6_9DEIN</name>
<dbReference type="InterPro" id="IPR013766">
    <property type="entry name" value="Thioredoxin_domain"/>
</dbReference>
<dbReference type="PANTHER" id="PTHR42852">
    <property type="entry name" value="THIOL:DISULFIDE INTERCHANGE PROTEIN DSBE"/>
    <property type="match status" value="1"/>
</dbReference>
<dbReference type="CDD" id="cd02966">
    <property type="entry name" value="TlpA_like_family"/>
    <property type="match status" value="1"/>
</dbReference>
<proteinExistence type="predicted"/>
<dbReference type="Proteomes" id="UP000266089">
    <property type="component" value="Unassembled WGS sequence"/>
</dbReference>
<sequence length="214" mass="23576">MSGHKGSIRPASRTPPHRPQNGVLAYRLERVSVHTPSRQALLNLNAMEAAPKKLPPALQLGIVGLIAVGLVALALFSNPPQRAGDLPQAQLVRLDGSSAVLRSGKPTVLTVWATWCTYCQRQLPEFEEMARQRPDVQFAFVNDGEPAELVRRFHDTRGFSSAVVYQDALRTVSRSLRVNGYPSNFFYDSKGRLVGEVRGYMSPEQLQAALGQLN</sequence>
<evidence type="ECO:0000259" key="3">
    <source>
        <dbReference type="PROSITE" id="PS51352"/>
    </source>
</evidence>
<feature type="domain" description="Thioredoxin" evidence="3">
    <location>
        <begin position="80"/>
        <end position="214"/>
    </location>
</feature>
<accession>A0A399DRB6</accession>
<dbReference type="AlphaFoldDB" id="A0A399DRB6"/>
<dbReference type="PROSITE" id="PS51352">
    <property type="entry name" value="THIOREDOXIN_2"/>
    <property type="match status" value="1"/>
</dbReference>
<evidence type="ECO:0000256" key="2">
    <source>
        <dbReference type="SAM" id="Phobius"/>
    </source>
</evidence>
<dbReference type="InterPro" id="IPR017937">
    <property type="entry name" value="Thioredoxin_CS"/>
</dbReference>